<evidence type="ECO:0000256" key="1">
    <source>
        <dbReference type="ARBA" id="ARBA00023015"/>
    </source>
</evidence>
<proteinExistence type="predicted"/>
<dbReference type="PANTHER" id="PTHR44688:SF16">
    <property type="entry name" value="DNA-BINDING TRANSCRIPTIONAL ACTIVATOR DEVR_DOSR"/>
    <property type="match status" value="1"/>
</dbReference>
<dbReference type="SMART" id="SM00421">
    <property type="entry name" value="HTH_LUXR"/>
    <property type="match status" value="1"/>
</dbReference>
<dbReference type="SUPFAM" id="SSF46894">
    <property type="entry name" value="C-terminal effector domain of the bipartite response regulators"/>
    <property type="match status" value="1"/>
</dbReference>
<dbReference type="KEGG" id="gcr:GcLGCM259_2818"/>
<dbReference type="AlphaFoldDB" id="A0A5B7WYM5"/>
<keyword evidence="3" id="KW-0804">Transcription</keyword>
<dbReference type="InterPro" id="IPR036388">
    <property type="entry name" value="WH-like_DNA-bd_sf"/>
</dbReference>
<accession>A0A5B7WYM5</accession>
<dbReference type="GO" id="GO:0006355">
    <property type="term" value="P:regulation of DNA-templated transcription"/>
    <property type="evidence" value="ECO:0007669"/>
    <property type="project" value="InterPro"/>
</dbReference>
<dbReference type="InterPro" id="IPR000792">
    <property type="entry name" value="Tscrpt_reg_LuxR_C"/>
</dbReference>
<evidence type="ECO:0000313" key="6">
    <source>
        <dbReference type="Proteomes" id="UP000307000"/>
    </source>
</evidence>
<dbReference type="InterPro" id="IPR016032">
    <property type="entry name" value="Sig_transdc_resp-reg_C-effctor"/>
</dbReference>
<keyword evidence="2" id="KW-0238">DNA-binding</keyword>
<sequence length="779" mass="84729">MGEERHSSGTTSAAVRTEVHPAFHRFQQIHGSGPRLLFITAAPGTGRRLFARSWLDGAPGEIHDLSDGSPETSSGIFDQLQQLTERLDADPQLRLAVLLPVGRSTWLLAARYHCSVARHRDLLLSAAELAQALDCEAHLAEAIRDQTGGWLGACRALAGQPESRAAAYQLINAALLRWLRHHPYAVGLRQSAFLPEIEESVLEVFFTNIAQGEVGLEDLVDSGLVQGEGQGGWMMPSLIRRALMEQQRLMSPAAATSLERAGLEAVAVAQSVQKAAETALRNRRWGALSALLMDRWVDLFVSNPAALRSMLSKMPGVLIDQAHYLWVGARIVAAVGTDRMVLPFPTVAPDPERDQSAQRLQMQTARLYQRPTARALSVGTLQITYLRLAGMYQHSAEAALRLRSAIRAAFNARRTSRKLISISELHAGISLQLQGLDVEAKWAYQAALNAGLESGKAFHICDASGRLALLCAMQGDFAAAGHWASLHAEQLQQVGWGKPMVARGVILARAWQAMLEVDLPELRSQLRQLPDEPDSDEFWAVHALLLSFHLVFTQQTGGAASLLERLNAERVHARALLSRELLAVASQLVALARSSGCGAGSPRAKAAAEFRALGCLRANRPDEALALLELAADKPPSQQWPQLAGLLELAARNPEEPGAEDLERVRQLSAEGAALLPLALLATAPGWGAIPRLLSLDEPQARRLELIGRTLPALQPRPVLTERELELLQLLRTGLSRRQMAEATFRSPNTIKSQLRGLYKKLGATDAATALERARKAGL</sequence>
<protein>
    <submittedName>
        <fullName evidence="5">Transcriptional regulator MalT</fullName>
    </submittedName>
</protein>
<dbReference type="PROSITE" id="PS50043">
    <property type="entry name" value="HTH_LUXR_2"/>
    <property type="match status" value="1"/>
</dbReference>
<organism evidence="5 6">
    <name type="scientific">Glutamicibacter creatinolyticus</name>
    <dbReference type="NCBI Taxonomy" id="162496"/>
    <lineage>
        <taxon>Bacteria</taxon>
        <taxon>Bacillati</taxon>
        <taxon>Actinomycetota</taxon>
        <taxon>Actinomycetes</taxon>
        <taxon>Micrococcales</taxon>
        <taxon>Micrococcaceae</taxon>
        <taxon>Glutamicibacter</taxon>
    </lineage>
</organism>
<dbReference type="PRINTS" id="PR00038">
    <property type="entry name" value="HTHLUXR"/>
</dbReference>
<dbReference type="PANTHER" id="PTHR44688">
    <property type="entry name" value="DNA-BINDING TRANSCRIPTIONAL ACTIVATOR DEVR_DOSR"/>
    <property type="match status" value="1"/>
</dbReference>
<dbReference type="Pfam" id="PF00196">
    <property type="entry name" value="GerE"/>
    <property type="match status" value="1"/>
</dbReference>
<evidence type="ECO:0000256" key="2">
    <source>
        <dbReference type="ARBA" id="ARBA00023125"/>
    </source>
</evidence>
<gene>
    <name evidence="5" type="ORF">GcLGCM259_2818</name>
</gene>
<reference evidence="5 6" key="1">
    <citation type="submission" date="2018-12" db="EMBL/GenBank/DDBJ databases">
        <title>Complete Genome Sequence of Glutamicibacter creatinolyticus strain LGCM259,isolated from an abscess of a 12-year-old mare in Italy.</title>
        <authorList>
            <person name="Santos R.G."/>
            <person name="Silva A.L."/>
            <person name="Seyffert N."/>
            <person name="Castro T.L.P."/>
            <person name="Attili A.R."/>
            <person name="Rifici C."/>
            <person name="Mazzullo G."/>
            <person name="Brenig B."/>
            <person name="Venanzi F."/>
            <person name="Azevedo V."/>
        </authorList>
    </citation>
    <scope>NUCLEOTIDE SEQUENCE [LARGE SCALE GENOMIC DNA]</scope>
    <source>
        <strain evidence="5 6">LGCM 259</strain>
    </source>
</reference>
<dbReference type="Proteomes" id="UP000307000">
    <property type="component" value="Chromosome"/>
</dbReference>
<keyword evidence="6" id="KW-1185">Reference proteome</keyword>
<dbReference type="Gene3D" id="1.10.10.10">
    <property type="entry name" value="Winged helix-like DNA-binding domain superfamily/Winged helix DNA-binding domain"/>
    <property type="match status" value="1"/>
</dbReference>
<dbReference type="EMBL" id="CP034412">
    <property type="protein sequence ID" value="QCY48525.1"/>
    <property type="molecule type" value="Genomic_DNA"/>
</dbReference>
<dbReference type="GO" id="GO:0003677">
    <property type="term" value="F:DNA binding"/>
    <property type="evidence" value="ECO:0007669"/>
    <property type="project" value="UniProtKB-KW"/>
</dbReference>
<name>A0A5B7WYM5_9MICC</name>
<evidence type="ECO:0000256" key="3">
    <source>
        <dbReference type="ARBA" id="ARBA00023163"/>
    </source>
</evidence>
<feature type="domain" description="HTH luxR-type" evidence="4">
    <location>
        <begin position="713"/>
        <end position="778"/>
    </location>
</feature>
<evidence type="ECO:0000259" key="4">
    <source>
        <dbReference type="PROSITE" id="PS50043"/>
    </source>
</evidence>
<evidence type="ECO:0000313" key="5">
    <source>
        <dbReference type="EMBL" id="QCY48525.1"/>
    </source>
</evidence>
<keyword evidence="1" id="KW-0805">Transcription regulation</keyword>